<dbReference type="HOGENOM" id="CLU_071490_0_0_11"/>
<dbReference type="eggNOG" id="COG2367">
    <property type="taxonomic scope" value="Bacteria"/>
</dbReference>
<dbReference type="GO" id="GO:0008800">
    <property type="term" value="F:beta-lactamase activity"/>
    <property type="evidence" value="ECO:0007669"/>
    <property type="project" value="InterPro"/>
</dbReference>
<dbReference type="Pfam" id="PF13354">
    <property type="entry name" value="Beta-lactamase2"/>
    <property type="match status" value="1"/>
</dbReference>
<gene>
    <name evidence="4" type="ordered locus">BN6_64520</name>
</gene>
<dbReference type="Gene3D" id="3.40.710.10">
    <property type="entry name" value="DD-peptidase/beta-lactamase superfamily"/>
    <property type="match status" value="1"/>
</dbReference>
<evidence type="ECO:0000313" key="5">
    <source>
        <dbReference type="Proteomes" id="UP000006281"/>
    </source>
</evidence>
<name>K0K0D2_SACES</name>
<proteinExistence type="predicted"/>
<dbReference type="GO" id="GO:0046677">
    <property type="term" value="P:response to antibiotic"/>
    <property type="evidence" value="ECO:0007669"/>
    <property type="project" value="InterPro"/>
</dbReference>
<accession>K0K0D2</accession>
<reference evidence="4 5" key="1">
    <citation type="journal article" date="2012" name="BMC Genomics">
        <title>Complete genome sequence of Saccharothrix espanaensis DSM 44229T and comparison to the other completely sequenced Pseudonocardiaceae.</title>
        <authorList>
            <person name="Strobel T."/>
            <person name="Al-Dilaimi A."/>
            <person name="Blom J."/>
            <person name="Gessner A."/>
            <person name="Kalinowski J."/>
            <person name="Luzhetska M."/>
            <person name="Puhler A."/>
            <person name="Szczepanowski R."/>
            <person name="Bechthold A."/>
            <person name="Ruckert C."/>
        </authorList>
    </citation>
    <scope>NUCLEOTIDE SEQUENCE [LARGE SCALE GENOMIC DNA]</scope>
    <source>
        <strain evidence="5">ATCC 51144 / DSM 44229 / JCM 9112 / NBRC 15066 / NRRL 15764</strain>
    </source>
</reference>
<dbReference type="GO" id="GO:0030655">
    <property type="term" value="P:beta-lactam antibiotic catabolic process"/>
    <property type="evidence" value="ECO:0007669"/>
    <property type="project" value="InterPro"/>
</dbReference>
<dbReference type="PANTHER" id="PTHR35333">
    <property type="entry name" value="BETA-LACTAMASE"/>
    <property type="match status" value="1"/>
</dbReference>
<dbReference type="InterPro" id="IPR045155">
    <property type="entry name" value="Beta-lactam_cat"/>
</dbReference>
<evidence type="ECO:0000256" key="2">
    <source>
        <dbReference type="ARBA" id="ARBA00030171"/>
    </source>
</evidence>
<dbReference type="STRING" id="1179773.BN6_64520"/>
<evidence type="ECO:0000256" key="1">
    <source>
        <dbReference type="ARBA" id="ARBA00018879"/>
    </source>
</evidence>
<dbReference type="PANTHER" id="PTHR35333:SF3">
    <property type="entry name" value="BETA-LACTAMASE-TYPE TRANSPEPTIDASE FOLD CONTAINING PROTEIN"/>
    <property type="match status" value="1"/>
</dbReference>
<evidence type="ECO:0000313" key="4">
    <source>
        <dbReference type="EMBL" id="CCH33695.1"/>
    </source>
</evidence>
<dbReference type="Proteomes" id="UP000006281">
    <property type="component" value="Chromosome"/>
</dbReference>
<dbReference type="BioCyc" id="SESP1179773:BN6_RS31070-MONOMER"/>
<dbReference type="EMBL" id="HE804045">
    <property type="protein sequence ID" value="CCH33695.1"/>
    <property type="molecule type" value="Genomic_DNA"/>
</dbReference>
<feature type="domain" description="Beta-lactamase class A catalytic" evidence="3">
    <location>
        <begin position="125"/>
        <end position="328"/>
    </location>
</feature>
<dbReference type="InterPro" id="IPR000871">
    <property type="entry name" value="Beta-lactam_class-A"/>
</dbReference>
<dbReference type="SUPFAM" id="SSF56601">
    <property type="entry name" value="beta-lactamase/transpeptidase-like"/>
    <property type="match status" value="1"/>
</dbReference>
<dbReference type="InterPro" id="IPR012338">
    <property type="entry name" value="Beta-lactam/transpept-like"/>
</dbReference>
<dbReference type="KEGG" id="sesp:BN6_64520"/>
<dbReference type="InterPro" id="IPR006311">
    <property type="entry name" value="TAT_signal"/>
</dbReference>
<organism evidence="4 5">
    <name type="scientific">Saccharothrix espanaensis (strain ATCC 51144 / DSM 44229 / JCM 9112 / NBRC 15066 / NRRL 15764)</name>
    <dbReference type="NCBI Taxonomy" id="1179773"/>
    <lineage>
        <taxon>Bacteria</taxon>
        <taxon>Bacillati</taxon>
        <taxon>Actinomycetota</taxon>
        <taxon>Actinomycetes</taxon>
        <taxon>Pseudonocardiales</taxon>
        <taxon>Pseudonocardiaceae</taxon>
        <taxon>Saccharothrix</taxon>
    </lineage>
</organism>
<protein>
    <recommendedName>
        <fullName evidence="1">Beta-lactamase</fullName>
    </recommendedName>
    <alternativeName>
        <fullName evidence="2">Penicillinase</fullName>
    </alternativeName>
</protein>
<dbReference type="PROSITE" id="PS51318">
    <property type="entry name" value="TAT"/>
    <property type="match status" value="1"/>
</dbReference>
<dbReference type="AlphaFoldDB" id="K0K0D2"/>
<dbReference type="PATRIC" id="fig|1179773.3.peg.6504"/>
<sequence>MRNTPSPMSAGYCWLDQRTALHRQMQRKSRCRRRGVGYPFDRGHMDINRRSALGLGSAAAAGAVLGTAGTAQAQESDAEWEALIPTTADSARRKVARKYQRETRRAGGTWASYIGVADPDGVVKAAVEQDADRVVEAYSVNKIAVAVAVLDKVDRGLITLDQRVEVTQAIVIQDTDGIFGLDGAYPSSVTVGHALAALLTVSDNTAVRLSGLVCPALELNQILRDKGFTHTQVVPVANPNRFFLGTTTPRETFTLLQKLVKGELLSEASTTHLLTVLRSLTSFTDGIRLELSSAERLNVATKAGWFADGRNEAGIVFDAAGKPVITYALFASGQFAGDQTANADNYSSTHPALRARAALGRALYDSVLRITTSRPRSYRAQPYRAYNGD</sequence>
<keyword evidence="5" id="KW-1185">Reference proteome</keyword>
<evidence type="ECO:0000259" key="3">
    <source>
        <dbReference type="Pfam" id="PF13354"/>
    </source>
</evidence>